<sequence length="79" mass="9336">MEINEKTKVEELLKACGRMEEFFAQRGMYCKTCKGRVNCTLKKVAYYYGLLPLESWIEEVRSYYKKVCQKPKVVKSPSR</sequence>
<dbReference type="AlphaFoldDB" id="A0A9D0YQG8"/>
<dbReference type="InterPro" id="IPR038062">
    <property type="entry name" value="ScdA-like_N_sf"/>
</dbReference>
<organism evidence="1 2">
    <name type="scientific">Aquifex aeolicus</name>
    <dbReference type="NCBI Taxonomy" id="63363"/>
    <lineage>
        <taxon>Bacteria</taxon>
        <taxon>Pseudomonadati</taxon>
        <taxon>Aquificota</taxon>
        <taxon>Aquificia</taxon>
        <taxon>Aquificales</taxon>
        <taxon>Aquificaceae</taxon>
        <taxon>Aquifex</taxon>
    </lineage>
</organism>
<comment type="caution">
    <text evidence="1">The sequence shown here is derived from an EMBL/GenBank/DDBJ whole genome shotgun (WGS) entry which is preliminary data.</text>
</comment>
<dbReference type="Gene3D" id="1.10.3910.10">
    <property type="entry name" value="SP0561-like"/>
    <property type="match status" value="1"/>
</dbReference>
<gene>
    <name evidence="1" type="ORF">EYH37_02885</name>
</gene>
<proteinExistence type="predicted"/>
<evidence type="ECO:0000313" key="1">
    <source>
        <dbReference type="EMBL" id="HIP98300.1"/>
    </source>
</evidence>
<accession>A0A9D0YQG8</accession>
<dbReference type="Proteomes" id="UP000606463">
    <property type="component" value="Unassembled WGS sequence"/>
</dbReference>
<evidence type="ECO:0000313" key="2">
    <source>
        <dbReference type="Proteomes" id="UP000606463"/>
    </source>
</evidence>
<dbReference type="EMBL" id="DQVE01000030">
    <property type="protein sequence ID" value="HIP98300.1"/>
    <property type="molecule type" value="Genomic_DNA"/>
</dbReference>
<reference evidence="1" key="1">
    <citation type="journal article" date="2020" name="ISME J.">
        <title>Gammaproteobacteria mediating utilization of methyl-, sulfur- and petroleum organic compounds in deep ocean hydrothermal plumes.</title>
        <authorList>
            <person name="Zhou Z."/>
            <person name="Liu Y."/>
            <person name="Pan J."/>
            <person name="Cron B.R."/>
            <person name="Toner B.M."/>
            <person name="Anantharaman K."/>
            <person name="Breier J.A."/>
            <person name="Dick G.J."/>
            <person name="Li M."/>
        </authorList>
    </citation>
    <scope>NUCLEOTIDE SEQUENCE</scope>
    <source>
        <strain evidence="1">SZUA-1501</strain>
    </source>
</reference>
<name>A0A9D0YQG8_AQUAO</name>
<protein>
    <submittedName>
        <fullName evidence="1">Uncharacterized protein</fullName>
    </submittedName>
</protein>